<keyword evidence="2" id="KW-1185">Reference proteome</keyword>
<dbReference type="AlphaFoldDB" id="A0A9Q0SJ36"/>
<organism evidence="1 2">
    <name type="scientific">Salix purpurea</name>
    <name type="common">Purple osier willow</name>
    <dbReference type="NCBI Taxonomy" id="77065"/>
    <lineage>
        <taxon>Eukaryota</taxon>
        <taxon>Viridiplantae</taxon>
        <taxon>Streptophyta</taxon>
        <taxon>Embryophyta</taxon>
        <taxon>Tracheophyta</taxon>
        <taxon>Spermatophyta</taxon>
        <taxon>Magnoliopsida</taxon>
        <taxon>eudicotyledons</taxon>
        <taxon>Gunneridae</taxon>
        <taxon>Pentapetalae</taxon>
        <taxon>rosids</taxon>
        <taxon>fabids</taxon>
        <taxon>Malpighiales</taxon>
        <taxon>Salicaceae</taxon>
        <taxon>Saliceae</taxon>
        <taxon>Salix</taxon>
    </lineage>
</organism>
<gene>
    <name evidence="1" type="ORF">OIU79_019404</name>
</gene>
<dbReference type="EMBL" id="JAPFFK010000020">
    <property type="protein sequence ID" value="KAJ6679654.1"/>
    <property type="molecule type" value="Genomic_DNA"/>
</dbReference>
<accession>A0A9Q0SJ36</accession>
<reference evidence="1" key="2">
    <citation type="journal article" date="2023" name="Int. J. Mol. Sci.">
        <title>De Novo Assembly and Annotation of 11 Diverse Shrub Willow (Salix) Genomes Reveals Novel Gene Organization in Sex-Linked Regions.</title>
        <authorList>
            <person name="Hyden B."/>
            <person name="Feng K."/>
            <person name="Yates T.B."/>
            <person name="Jawdy S."/>
            <person name="Cereghino C."/>
            <person name="Smart L.B."/>
            <person name="Muchero W."/>
        </authorList>
    </citation>
    <scope>NUCLEOTIDE SEQUENCE</scope>
    <source>
        <tissue evidence="1">Shoot tip</tissue>
    </source>
</reference>
<sequence>MDSHKNSPASHFLAAIYGSRSYIVSIIDMAQLFSKQGGARASIITTPVNATHVSKLFERTRKVDILAIKFPCVEVGLPEGCGSLDIAVSSKMKQKFF</sequence>
<protein>
    <submittedName>
        <fullName evidence="1">GLYCOSYLTRANSFERASE</fullName>
    </submittedName>
</protein>
<evidence type="ECO:0000313" key="1">
    <source>
        <dbReference type="EMBL" id="KAJ6679654.1"/>
    </source>
</evidence>
<comment type="caution">
    <text evidence="1">The sequence shown here is derived from an EMBL/GenBank/DDBJ whole genome shotgun (WGS) entry which is preliminary data.</text>
</comment>
<evidence type="ECO:0000313" key="2">
    <source>
        <dbReference type="Proteomes" id="UP001151532"/>
    </source>
</evidence>
<dbReference type="Proteomes" id="UP001151532">
    <property type="component" value="Chromosome 14"/>
</dbReference>
<dbReference type="Gene3D" id="3.40.50.2000">
    <property type="entry name" value="Glycogen Phosphorylase B"/>
    <property type="match status" value="1"/>
</dbReference>
<reference evidence="1" key="1">
    <citation type="submission" date="2022-11" db="EMBL/GenBank/DDBJ databases">
        <authorList>
            <person name="Hyden B.L."/>
            <person name="Feng K."/>
            <person name="Yates T."/>
            <person name="Jawdy S."/>
            <person name="Smart L.B."/>
            <person name="Muchero W."/>
        </authorList>
    </citation>
    <scope>NUCLEOTIDE SEQUENCE</scope>
    <source>
        <tissue evidence="1">Shoot tip</tissue>
    </source>
</reference>
<dbReference type="OrthoDB" id="5835829at2759"/>
<proteinExistence type="predicted"/>
<dbReference type="SUPFAM" id="SSF53756">
    <property type="entry name" value="UDP-Glycosyltransferase/glycogen phosphorylase"/>
    <property type="match status" value="1"/>
</dbReference>
<name>A0A9Q0SJ36_SALPP</name>